<dbReference type="Proteomes" id="UP000250140">
    <property type="component" value="Unassembled WGS sequence"/>
</dbReference>
<reference evidence="1 2" key="1">
    <citation type="journal article" date="2016" name="Nat. Commun.">
        <title>Ectomycorrhizal ecology is imprinted in the genome of the dominant symbiotic fungus Cenococcum geophilum.</title>
        <authorList>
            <consortium name="DOE Joint Genome Institute"/>
            <person name="Peter M."/>
            <person name="Kohler A."/>
            <person name="Ohm R.A."/>
            <person name="Kuo A."/>
            <person name="Krutzmann J."/>
            <person name="Morin E."/>
            <person name="Arend M."/>
            <person name="Barry K.W."/>
            <person name="Binder M."/>
            <person name="Choi C."/>
            <person name="Clum A."/>
            <person name="Copeland A."/>
            <person name="Grisel N."/>
            <person name="Haridas S."/>
            <person name="Kipfer T."/>
            <person name="LaButti K."/>
            <person name="Lindquist E."/>
            <person name="Lipzen A."/>
            <person name="Maire R."/>
            <person name="Meier B."/>
            <person name="Mihaltcheva S."/>
            <person name="Molinier V."/>
            <person name="Murat C."/>
            <person name="Poggeler S."/>
            <person name="Quandt C.A."/>
            <person name="Sperisen C."/>
            <person name="Tritt A."/>
            <person name="Tisserant E."/>
            <person name="Crous P.W."/>
            <person name="Henrissat B."/>
            <person name="Nehls U."/>
            <person name="Egli S."/>
            <person name="Spatafora J.W."/>
            <person name="Grigoriev I.V."/>
            <person name="Martin F.M."/>
        </authorList>
    </citation>
    <scope>NUCLEOTIDE SEQUENCE [LARGE SCALE GENOMIC DNA]</scope>
    <source>
        <strain evidence="1 2">CBS 207.34</strain>
    </source>
</reference>
<accession>A0A8E2F8G3</accession>
<sequence length="146" mass="16806">MHPRQYHTVAEEVHSFLGDWRINWLPRLRLASAWRRRWINGARRFVGCATSLRAIPPQSDSVDTPKCWTALPARHWTIAGPSPERPLRSAVFHVEPYEGTSRGTDSAELSSFRMSMQWYYLAISTKTHVDPILALPPYITPSKRHS</sequence>
<evidence type="ECO:0000313" key="2">
    <source>
        <dbReference type="Proteomes" id="UP000250140"/>
    </source>
</evidence>
<dbReference type="AlphaFoldDB" id="A0A8E2F8G3"/>
<proteinExistence type="predicted"/>
<organism evidence="1 2">
    <name type="scientific">Glonium stellatum</name>
    <dbReference type="NCBI Taxonomy" id="574774"/>
    <lineage>
        <taxon>Eukaryota</taxon>
        <taxon>Fungi</taxon>
        <taxon>Dikarya</taxon>
        <taxon>Ascomycota</taxon>
        <taxon>Pezizomycotina</taxon>
        <taxon>Dothideomycetes</taxon>
        <taxon>Pleosporomycetidae</taxon>
        <taxon>Gloniales</taxon>
        <taxon>Gloniaceae</taxon>
        <taxon>Glonium</taxon>
    </lineage>
</organism>
<dbReference type="EMBL" id="KV748887">
    <property type="protein sequence ID" value="OCL12351.1"/>
    <property type="molecule type" value="Genomic_DNA"/>
</dbReference>
<evidence type="ECO:0000313" key="1">
    <source>
        <dbReference type="EMBL" id="OCL12351.1"/>
    </source>
</evidence>
<keyword evidence="2" id="KW-1185">Reference proteome</keyword>
<gene>
    <name evidence="1" type="ORF">AOQ84DRAFT_227801</name>
</gene>
<name>A0A8E2F8G3_9PEZI</name>
<protein>
    <submittedName>
        <fullName evidence="1">Uncharacterized protein</fullName>
    </submittedName>
</protein>